<evidence type="ECO:0000256" key="1">
    <source>
        <dbReference type="ARBA" id="ARBA00010466"/>
    </source>
</evidence>
<protein>
    <submittedName>
        <fullName evidence="6">DNA-binding transcriptional regulator LsrR (DeoR family)</fullName>
    </submittedName>
</protein>
<accession>A0ABU0AGG4</accession>
<keyword evidence="7" id="KW-1185">Reference proteome</keyword>
<dbReference type="RefSeq" id="WP_307472545.1">
    <property type="nucleotide sequence ID" value="NZ_JAUSUB010000003.1"/>
</dbReference>
<dbReference type="Gene3D" id="1.10.10.10">
    <property type="entry name" value="Winged helix-like DNA-binding domain superfamily/Winged helix DNA-binding domain"/>
    <property type="match status" value="1"/>
</dbReference>
<reference evidence="6 7" key="1">
    <citation type="submission" date="2023-07" db="EMBL/GenBank/DDBJ databases">
        <title>Genomic Encyclopedia of Type Strains, Phase IV (KMG-IV): sequencing the most valuable type-strain genomes for metagenomic binning, comparative biology and taxonomic classification.</title>
        <authorList>
            <person name="Goeker M."/>
        </authorList>
    </citation>
    <scope>NUCLEOTIDE SEQUENCE [LARGE SCALE GENOMIC DNA]</scope>
    <source>
        <strain evidence="6 7">DSM 23494</strain>
    </source>
</reference>
<dbReference type="SUPFAM" id="SSF46785">
    <property type="entry name" value="Winged helix' DNA-binding domain"/>
    <property type="match status" value="1"/>
</dbReference>
<organism evidence="6 7">
    <name type="scientific">Cytobacillus purgationiresistens</name>
    <dbReference type="NCBI Taxonomy" id="863449"/>
    <lineage>
        <taxon>Bacteria</taxon>
        <taxon>Bacillati</taxon>
        <taxon>Bacillota</taxon>
        <taxon>Bacilli</taxon>
        <taxon>Bacillales</taxon>
        <taxon>Bacillaceae</taxon>
        <taxon>Cytobacillus</taxon>
    </lineage>
</organism>
<dbReference type="InterPro" id="IPR051054">
    <property type="entry name" value="SorC_transcr_regulators"/>
</dbReference>
<comment type="caution">
    <text evidence="6">The sequence shown here is derived from an EMBL/GenBank/DDBJ whole genome shotgun (WGS) entry which is preliminary data.</text>
</comment>
<dbReference type="InterPro" id="IPR007324">
    <property type="entry name" value="Sugar-bd_dom_put"/>
</dbReference>
<evidence type="ECO:0000313" key="6">
    <source>
        <dbReference type="EMBL" id="MDQ0269180.1"/>
    </source>
</evidence>
<dbReference type="Gene3D" id="3.40.50.1360">
    <property type="match status" value="1"/>
</dbReference>
<dbReference type="InterPro" id="IPR037171">
    <property type="entry name" value="NagB/RpiA_transferase-like"/>
</dbReference>
<gene>
    <name evidence="6" type="ORF">J2S17_001050</name>
</gene>
<evidence type="ECO:0000313" key="7">
    <source>
        <dbReference type="Proteomes" id="UP001238088"/>
    </source>
</evidence>
<dbReference type="InterPro" id="IPR036390">
    <property type="entry name" value="WH_DNA-bd_sf"/>
</dbReference>
<keyword evidence="2" id="KW-0805">Transcription regulation</keyword>
<name>A0ABU0AGG4_9BACI</name>
<keyword evidence="3 6" id="KW-0238">DNA-binding</keyword>
<evidence type="ECO:0000256" key="3">
    <source>
        <dbReference type="ARBA" id="ARBA00023125"/>
    </source>
</evidence>
<dbReference type="Pfam" id="PF04198">
    <property type="entry name" value="Sugar-bind"/>
    <property type="match status" value="1"/>
</dbReference>
<proteinExistence type="inferred from homology"/>
<evidence type="ECO:0000256" key="2">
    <source>
        <dbReference type="ARBA" id="ARBA00023015"/>
    </source>
</evidence>
<dbReference type="GO" id="GO:0003677">
    <property type="term" value="F:DNA binding"/>
    <property type="evidence" value="ECO:0007669"/>
    <property type="project" value="UniProtKB-KW"/>
</dbReference>
<sequence length="311" mass="34162">MAQDVYSKSMLTKVAWYYYKEDLTQNEIADYLGLTRNQVVRHLEKAKTEGIIQFHIYGMEANCLEIKKKLVSHFQLKDAYIIPAPKNKADIRQSLAKAAAQTVQSNLTENDLIGIGWGQAALQTVDQLSIDPAKNISIVTLTGGVNHYFQNRNHHSEGGFQGKIFAIPAPFMASTDEMARLLLTEPSVADILDLASLAKHVIVGIGSLAHDSTIVIEEKLTIKELAYIRNQQAVGDILGQFFDIEGKIIDLPLHKRLIGASLNKLKEMNVIAVAGGEEKVNAIYGALKGQYISTLITDEETAAALMKLGGD</sequence>
<evidence type="ECO:0000259" key="5">
    <source>
        <dbReference type="Pfam" id="PF04198"/>
    </source>
</evidence>
<comment type="similarity">
    <text evidence="1">Belongs to the SorC transcriptional regulatory family.</text>
</comment>
<dbReference type="Proteomes" id="UP001238088">
    <property type="component" value="Unassembled WGS sequence"/>
</dbReference>
<dbReference type="InterPro" id="IPR036388">
    <property type="entry name" value="WH-like_DNA-bd_sf"/>
</dbReference>
<dbReference type="SUPFAM" id="SSF100950">
    <property type="entry name" value="NagB/RpiA/CoA transferase-like"/>
    <property type="match status" value="1"/>
</dbReference>
<dbReference type="PANTHER" id="PTHR34294">
    <property type="entry name" value="TRANSCRIPTIONAL REGULATOR-RELATED"/>
    <property type="match status" value="1"/>
</dbReference>
<dbReference type="PANTHER" id="PTHR34294:SF1">
    <property type="entry name" value="TRANSCRIPTIONAL REGULATOR LSRR"/>
    <property type="match status" value="1"/>
</dbReference>
<keyword evidence="4" id="KW-0804">Transcription</keyword>
<evidence type="ECO:0000256" key="4">
    <source>
        <dbReference type="ARBA" id="ARBA00023163"/>
    </source>
</evidence>
<dbReference type="EMBL" id="JAUSUB010000003">
    <property type="protein sequence ID" value="MDQ0269180.1"/>
    <property type="molecule type" value="Genomic_DNA"/>
</dbReference>
<feature type="domain" description="Sugar-binding" evidence="5">
    <location>
        <begin position="62"/>
        <end position="307"/>
    </location>
</feature>